<dbReference type="Gene3D" id="3.60.10.10">
    <property type="entry name" value="Endonuclease/exonuclease/phosphatase"/>
    <property type="match status" value="1"/>
</dbReference>
<name>A0ABR2AI56_9ROSI</name>
<gene>
    <name evidence="1" type="ORF">V6N12_002068</name>
</gene>
<protein>
    <submittedName>
        <fullName evidence="1">Uncharacterized protein</fullName>
    </submittedName>
</protein>
<dbReference type="SUPFAM" id="SSF56219">
    <property type="entry name" value="DNase I-like"/>
    <property type="match status" value="1"/>
</dbReference>
<sequence length="290" mass="33430">MIDTQISVNNGSPWFCSFLYGPPHREKKKEFWKSITRLRNDESSLWCLMGDSNIIANQTEKTGGNFYDLSQANWFNNAINKCGLLEMPIKGGSYTWSNQCTDDDAIMEKLDRILFNINWNDMFKRAAEVMEPTIGLDHSPIICLLNEVNRKPRKEFKFESKWLREDDCTYTIKQSWNQRATLQEYLFSKASDYAFSEFSSVVLSSPSSQSTRPLNESVWSPPPNELIKANCDASWISCSQIAAKAEVVLSCLIYAESKGFKKIIVEYDNKSLIHRLNNRLFSVWEFASIE</sequence>
<proteinExistence type="predicted"/>
<dbReference type="PANTHER" id="PTHR33710:SF71">
    <property type="entry name" value="ENDONUCLEASE_EXONUCLEASE_PHOSPHATASE DOMAIN-CONTAINING PROTEIN"/>
    <property type="match status" value="1"/>
</dbReference>
<dbReference type="EMBL" id="JBBPBM010000658">
    <property type="protein sequence ID" value="KAK8493003.1"/>
    <property type="molecule type" value="Genomic_DNA"/>
</dbReference>
<dbReference type="InterPro" id="IPR036691">
    <property type="entry name" value="Endo/exonu/phosph_ase_sf"/>
</dbReference>
<keyword evidence="2" id="KW-1185">Reference proteome</keyword>
<evidence type="ECO:0000313" key="2">
    <source>
        <dbReference type="Proteomes" id="UP001472677"/>
    </source>
</evidence>
<reference evidence="1 2" key="1">
    <citation type="journal article" date="2024" name="G3 (Bethesda)">
        <title>Genome assembly of Hibiscus sabdariffa L. provides insights into metabolisms of medicinal natural products.</title>
        <authorList>
            <person name="Kim T."/>
        </authorList>
    </citation>
    <scope>NUCLEOTIDE SEQUENCE [LARGE SCALE GENOMIC DNA]</scope>
    <source>
        <strain evidence="1">TK-2024</strain>
        <tissue evidence="1">Old leaves</tissue>
    </source>
</reference>
<accession>A0ABR2AI56</accession>
<evidence type="ECO:0000313" key="1">
    <source>
        <dbReference type="EMBL" id="KAK8493003.1"/>
    </source>
</evidence>
<dbReference type="Proteomes" id="UP001472677">
    <property type="component" value="Unassembled WGS sequence"/>
</dbReference>
<organism evidence="1 2">
    <name type="scientific">Hibiscus sabdariffa</name>
    <name type="common">roselle</name>
    <dbReference type="NCBI Taxonomy" id="183260"/>
    <lineage>
        <taxon>Eukaryota</taxon>
        <taxon>Viridiplantae</taxon>
        <taxon>Streptophyta</taxon>
        <taxon>Embryophyta</taxon>
        <taxon>Tracheophyta</taxon>
        <taxon>Spermatophyta</taxon>
        <taxon>Magnoliopsida</taxon>
        <taxon>eudicotyledons</taxon>
        <taxon>Gunneridae</taxon>
        <taxon>Pentapetalae</taxon>
        <taxon>rosids</taxon>
        <taxon>malvids</taxon>
        <taxon>Malvales</taxon>
        <taxon>Malvaceae</taxon>
        <taxon>Malvoideae</taxon>
        <taxon>Hibiscus</taxon>
    </lineage>
</organism>
<comment type="caution">
    <text evidence="1">The sequence shown here is derived from an EMBL/GenBank/DDBJ whole genome shotgun (WGS) entry which is preliminary data.</text>
</comment>
<dbReference type="PANTHER" id="PTHR33710">
    <property type="entry name" value="BNAC02G09200D PROTEIN"/>
    <property type="match status" value="1"/>
</dbReference>